<dbReference type="GO" id="GO:0005886">
    <property type="term" value="C:plasma membrane"/>
    <property type="evidence" value="ECO:0007669"/>
    <property type="project" value="TreeGrafter"/>
</dbReference>
<evidence type="ECO:0000256" key="8">
    <source>
        <dbReference type="ARBA" id="ARBA00069956"/>
    </source>
</evidence>
<dbReference type="SUPFAM" id="SSF103473">
    <property type="entry name" value="MFS general substrate transporter"/>
    <property type="match status" value="2"/>
</dbReference>
<dbReference type="InterPro" id="IPR036259">
    <property type="entry name" value="MFS_trans_sf"/>
</dbReference>
<feature type="transmembrane region" description="Helical" evidence="11">
    <location>
        <begin position="226"/>
        <end position="244"/>
    </location>
</feature>
<feature type="transmembrane region" description="Helical" evidence="11">
    <location>
        <begin position="314"/>
        <end position="337"/>
    </location>
</feature>
<evidence type="ECO:0000313" key="13">
    <source>
        <dbReference type="EMBL" id="RKU44542.1"/>
    </source>
</evidence>
<evidence type="ECO:0000256" key="5">
    <source>
        <dbReference type="ARBA" id="ARBA00022989"/>
    </source>
</evidence>
<dbReference type="FunFam" id="1.20.1720.10:FF:000014">
    <property type="entry name" value="MFS drug transporter, putative"/>
    <property type="match status" value="1"/>
</dbReference>
<evidence type="ECO:0000256" key="1">
    <source>
        <dbReference type="ARBA" id="ARBA00004128"/>
    </source>
</evidence>
<feature type="compositionally biased region" description="Basic and acidic residues" evidence="10">
    <location>
        <begin position="628"/>
        <end position="647"/>
    </location>
</feature>
<feature type="transmembrane region" description="Helical" evidence="11">
    <location>
        <begin position="422"/>
        <end position="445"/>
    </location>
</feature>
<keyword evidence="14" id="KW-1185">Reference proteome</keyword>
<feature type="compositionally biased region" description="Polar residues" evidence="10">
    <location>
        <begin position="1"/>
        <end position="12"/>
    </location>
</feature>
<sequence>MAQLQGRASASRNVLRKKSSASLHSMLALEEEKRNQKIGDEASTASSSTSATRIGPAQYSEKYGITSPLDAKRDEMDQPGALPDSAYQATAEPMPLPGGNEDADETPGSPQDQPLAPEETRTKLETTLILLSLAAALFLAALDVTIVTVAVPTIAEEFHSPAGYTWIGSAYLLANAAAAPMWGKISDIWGRKPILLCATAVFWVGSLLSAVSVNMAMLIAARAVQGIGGGGIVILVNICISDLFSMRRRGVYFGIMGLVWAVAGGVGPIIGGLFTTKVSWRWSFYVNLPISGVGMGILFFVLKLHNPRTPMRQGLAAVDWLGMITIVGGTLMFLLGLEFGGVTYPWTSATVLCLIIFGVLTICLFVLIEWRVAKYPIIPMRLFQVRSNVASLAVCMCHGFVFISASYYLPLYFQAVLGVSPLLSGVYVLPFTLSLALVSAATGIFIRKTGKYLPCIIFGMVVMTLGFGLFIDLGAKVSWPKLILYQLVAGTGVGPNFQSPLIALQTTVQQRDIASATATFAFLRQLATAISVVIGGVVFQNQMQKQYPRLVQELGPDRAHLLSGSNAGASVGMVAKIPGHAGEVARGAYWTSLRTMYIMYAAFAGLGLFLAFFVGSRQLSKEHHEAKTGLEALEASRNERKMKKGDGAKAVGNGSDEEAGGVISGEENGGQVR</sequence>
<dbReference type="EMBL" id="QVQW01000029">
    <property type="protein sequence ID" value="RKU44542.1"/>
    <property type="molecule type" value="Genomic_DNA"/>
</dbReference>
<keyword evidence="6 11" id="KW-0472">Membrane</keyword>
<proteinExistence type="inferred from homology"/>
<feature type="transmembrane region" description="Helical" evidence="11">
    <location>
        <begin position="194"/>
        <end position="220"/>
    </location>
</feature>
<dbReference type="PANTHER" id="PTHR23501">
    <property type="entry name" value="MAJOR FACILITATOR SUPERFAMILY"/>
    <property type="match status" value="1"/>
</dbReference>
<feature type="compositionally biased region" description="Basic and acidic residues" evidence="10">
    <location>
        <begin position="30"/>
        <end position="40"/>
    </location>
</feature>
<comment type="similarity">
    <text evidence="2">Belongs to the major facilitator superfamily. TCR/Tet family.</text>
</comment>
<dbReference type="PANTHER" id="PTHR23501:SF102">
    <property type="entry name" value="DRUG TRANSPORTER, PUTATIVE (AFU_ORTHOLOGUE AFUA_3G08530)-RELATED"/>
    <property type="match status" value="1"/>
</dbReference>
<comment type="caution">
    <text evidence="13">The sequence shown here is derived from an EMBL/GenBank/DDBJ whole genome shotgun (WGS) entry which is preliminary data.</text>
</comment>
<dbReference type="FunFam" id="1.20.1250.20:FF:000196">
    <property type="entry name" value="MFS toxin efflux pump (AflT)"/>
    <property type="match status" value="1"/>
</dbReference>
<feature type="transmembrane region" description="Helical" evidence="11">
    <location>
        <begin position="389"/>
        <end position="410"/>
    </location>
</feature>
<evidence type="ECO:0000256" key="7">
    <source>
        <dbReference type="ARBA" id="ARBA00057269"/>
    </source>
</evidence>
<dbReference type="AlphaFoldDB" id="A0A420Y9I7"/>
<dbReference type="GO" id="GO:0005774">
    <property type="term" value="C:vacuolar membrane"/>
    <property type="evidence" value="ECO:0007669"/>
    <property type="project" value="UniProtKB-SubCell"/>
</dbReference>
<gene>
    <name evidence="13" type="ORF">DL546_000385</name>
</gene>
<feature type="region of interest" description="Disordered" evidence="10">
    <location>
        <begin position="628"/>
        <end position="673"/>
    </location>
</feature>
<feature type="transmembrane region" description="Helical" evidence="11">
    <location>
        <begin position="163"/>
        <end position="182"/>
    </location>
</feature>
<feature type="transmembrane region" description="Helical" evidence="11">
    <location>
        <begin position="516"/>
        <end position="539"/>
    </location>
</feature>
<keyword evidence="4 11" id="KW-0812">Transmembrane</keyword>
<feature type="region of interest" description="Disordered" evidence="10">
    <location>
        <begin position="1"/>
        <end position="116"/>
    </location>
</feature>
<feature type="transmembrane region" description="Helical" evidence="11">
    <location>
        <begin position="597"/>
        <end position="615"/>
    </location>
</feature>
<evidence type="ECO:0000256" key="2">
    <source>
        <dbReference type="ARBA" id="ARBA00007520"/>
    </source>
</evidence>
<evidence type="ECO:0000256" key="9">
    <source>
        <dbReference type="ARBA" id="ARBA00083178"/>
    </source>
</evidence>
<dbReference type="PROSITE" id="PS50850">
    <property type="entry name" value="MFS"/>
    <property type="match status" value="1"/>
</dbReference>
<evidence type="ECO:0000313" key="14">
    <source>
        <dbReference type="Proteomes" id="UP000275385"/>
    </source>
</evidence>
<comment type="subcellular location">
    <subcellularLocation>
        <location evidence="1">Vacuole membrane</location>
        <topology evidence="1">Multi-pass membrane protein</topology>
    </subcellularLocation>
</comment>
<name>A0A420Y9I7_9PEZI</name>
<dbReference type="CDD" id="cd17502">
    <property type="entry name" value="MFS_Azr1_MDR_like"/>
    <property type="match status" value="1"/>
</dbReference>
<organism evidence="13 14">
    <name type="scientific">Coniochaeta pulveracea</name>
    <dbReference type="NCBI Taxonomy" id="177199"/>
    <lineage>
        <taxon>Eukaryota</taxon>
        <taxon>Fungi</taxon>
        <taxon>Dikarya</taxon>
        <taxon>Ascomycota</taxon>
        <taxon>Pezizomycotina</taxon>
        <taxon>Sordariomycetes</taxon>
        <taxon>Sordariomycetidae</taxon>
        <taxon>Coniochaetales</taxon>
        <taxon>Coniochaetaceae</taxon>
        <taxon>Coniochaeta</taxon>
    </lineage>
</organism>
<dbReference type="PRINTS" id="PR01036">
    <property type="entry name" value="TCRTETB"/>
</dbReference>
<evidence type="ECO:0000256" key="4">
    <source>
        <dbReference type="ARBA" id="ARBA00022692"/>
    </source>
</evidence>
<dbReference type="Proteomes" id="UP000275385">
    <property type="component" value="Unassembled WGS sequence"/>
</dbReference>
<feature type="transmembrane region" description="Helical" evidence="11">
    <location>
        <begin position="282"/>
        <end position="302"/>
    </location>
</feature>
<dbReference type="InterPro" id="IPR011701">
    <property type="entry name" value="MFS"/>
</dbReference>
<feature type="domain" description="Major facilitator superfamily (MFS) profile" evidence="12">
    <location>
        <begin position="129"/>
        <end position="619"/>
    </location>
</feature>
<feature type="transmembrane region" description="Helical" evidence="11">
    <location>
        <begin position="251"/>
        <end position="270"/>
    </location>
</feature>
<keyword evidence="5 11" id="KW-1133">Transmembrane helix</keyword>
<dbReference type="Gene3D" id="1.20.1720.10">
    <property type="entry name" value="Multidrug resistance protein D"/>
    <property type="match status" value="1"/>
</dbReference>
<evidence type="ECO:0000256" key="3">
    <source>
        <dbReference type="ARBA" id="ARBA00022448"/>
    </source>
</evidence>
<comment type="function">
    <text evidence="7">Efflux pump; part of the gene cluster that mediates the biosynthesis of dothistromin (DOTH), a polyketide toxin very similar in structure to the aflatoxin precursor, versicolorin B. One function of dotC may be to transport early-stage dothistromin biosynthetic intermediates from the cytoplasm into vacuoles, thereby affecting the rate of dothistromin production.</text>
</comment>
<evidence type="ECO:0000256" key="11">
    <source>
        <dbReference type="SAM" id="Phobius"/>
    </source>
</evidence>
<evidence type="ECO:0000256" key="10">
    <source>
        <dbReference type="SAM" id="MobiDB-lite"/>
    </source>
</evidence>
<feature type="transmembrane region" description="Helical" evidence="11">
    <location>
        <begin position="349"/>
        <end position="368"/>
    </location>
</feature>
<reference evidence="13 14" key="1">
    <citation type="submission" date="2018-08" db="EMBL/GenBank/DDBJ databases">
        <title>Draft genome of the lignicolous fungus Coniochaeta pulveracea.</title>
        <authorList>
            <person name="Borstlap C.J."/>
            <person name="De Witt R.N."/>
            <person name="Botha A."/>
            <person name="Volschenk H."/>
        </authorList>
    </citation>
    <scope>NUCLEOTIDE SEQUENCE [LARGE SCALE GENOMIC DNA]</scope>
    <source>
        <strain evidence="13 14">CAB683</strain>
    </source>
</reference>
<feature type="compositionally biased region" description="Low complexity" evidence="10">
    <location>
        <begin position="42"/>
        <end position="52"/>
    </location>
</feature>
<accession>A0A420Y9I7</accession>
<feature type="transmembrane region" description="Helical" evidence="11">
    <location>
        <begin position="452"/>
        <end position="471"/>
    </location>
</feature>
<dbReference type="InterPro" id="IPR020846">
    <property type="entry name" value="MFS_dom"/>
</dbReference>
<dbReference type="Pfam" id="PF07690">
    <property type="entry name" value="MFS_1"/>
    <property type="match status" value="1"/>
</dbReference>
<dbReference type="GO" id="GO:0022857">
    <property type="term" value="F:transmembrane transporter activity"/>
    <property type="evidence" value="ECO:0007669"/>
    <property type="project" value="InterPro"/>
</dbReference>
<dbReference type="OrthoDB" id="10021397at2759"/>
<evidence type="ECO:0000259" key="12">
    <source>
        <dbReference type="PROSITE" id="PS50850"/>
    </source>
</evidence>
<protein>
    <recommendedName>
        <fullName evidence="8">Efflux pump dotC</fullName>
    </recommendedName>
    <alternativeName>
        <fullName evidence="9">Dothistromin biosynthesis protein C</fullName>
    </alternativeName>
</protein>
<keyword evidence="3" id="KW-0813">Transport</keyword>
<feature type="transmembrane region" description="Helical" evidence="11">
    <location>
        <begin position="128"/>
        <end position="151"/>
    </location>
</feature>
<dbReference type="Gene3D" id="1.20.1250.20">
    <property type="entry name" value="MFS general substrate transporter like domains"/>
    <property type="match status" value="1"/>
</dbReference>
<evidence type="ECO:0000256" key="6">
    <source>
        <dbReference type="ARBA" id="ARBA00023136"/>
    </source>
</evidence>